<dbReference type="AlphaFoldDB" id="D6GTJ6"/>
<keyword evidence="3" id="KW-1185">Reference proteome</keyword>
<dbReference type="STRING" id="546269.HMPREF0389_01434"/>
<gene>
    <name evidence="2" type="ordered locus">HMPREF0389_01434</name>
</gene>
<evidence type="ECO:0000256" key="1">
    <source>
        <dbReference type="SAM" id="Phobius"/>
    </source>
</evidence>
<feature type="transmembrane region" description="Helical" evidence="1">
    <location>
        <begin position="6"/>
        <end position="24"/>
    </location>
</feature>
<protein>
    <submittedName>
        <fullName evidence="2">Uncharacterized protein</fullName>
    </submittedName>
</protein>
<keyword evidence="1" id="KW-0472">Membrane</keyword>
<evidence type="ECO:0000313" key="3">
    <source>
        <dbReference type="Proteomes" id="UP000007468"/>
    </source>
</evidence>
<proteinExistence type="predicted"/>
<sequence length="150" mass="17638">MTEMRFVVLLIIGILYHLHFLMKVKIYNKRPLTFKWLYIGFLVAVVVSLYLTHGYLKYALITAYLYVLTGGFVTGISEKGFVVFHGLYLFAYAIKFEDIQEVWVEEHHNTIEIQASTMKIGFVQEFDKKEKDKILLLLRSKNISVKEMYL</sequence>
<dbReference type="EMBL" id="CP002390">
    <property type="protein sequence ID" value="EFE27803.1"/>
    <property type="molecule type" value="Genomic_DNA"/>
</dbReference>
<feature type="transmembrane region" description="Helical" evidence="1">
    <location>
        <begin position="36"/>
        <end position="52"/>
    </location>
</feature>
<name>D6GTJ6_FILAD</name>
<evidence type="ECO:0000313" key="2">
    <source>
        <dbReference type="EMBL" id="EFE27803.1"/>
    </source>
</evidence>
<keyword evidence="1" id="KW-0812">Transmembrane</keyword>
<accession>D6GTJ6</accession>
<dbReference type="RefSeq" id="WP_014262506.1">
    <property type="nucleotide sequence ID" value="NC_016630.1"/>
</dbReference>
<keyword evidence="1" id="KW-1133">Transmembrane helix</keyword>
<dbReference type="Proteomes" id="UP000007468">
    <property type="component" value="Chromosome"/>
</dbReference>
<reference evidence="3" key="1">
    <citation type="submission" date="2010-12" db="EMBL/GenBank/DDBJ databases">
        <title>The genome sequence of Filifactor alocis strain ATCC 35896.</title>
        <authorList>
            <consortium name="The Broad Institute Genome Sequencing Platform"/>
            <person name="Ward D."/>
            <person name="Earl A."/>
            <person name="Feldgarden M."/>
            <person name="Young S.K."/>
            <person name="Gargeya S."/>
            <person name="Zeng Q."/>
            <person name="Alvarado L."/>
            <person name="Berlin A."/>
            <person name="Bochicchio J."/>
            <person name="Chapman S.B."/>
            <person name="Chen Z."/>
            <person name="Freedman E."/>
            <person name="Gellesch M."/>
            <person name="Goldberg J."/>
            <person name="Griggs A."/>
            <person name="Gujja S."/>
            <person name="Heilman E."/>
            <person name="Heiman D."/>
            <person name="Howarth C."/>
            <person name="Mehta T."/>
            <person name="Neiman D."/>
            <person name="Pearson M."/>
            <person name="Roberts A."/>
            <person name="Saif S."/>
            <person name="Shea T."/>
            <person name="Shenoy N."/>
            <person name="Sisk P."/>
            <person name="Stolte C."/>
            <person name="Sykes S."/>
            <person name="White J."/>
            <person name="Yandava C."/>
            <person name="Izard J."/>
            <person name="Blanton J.M."/>
            <person name="Baranova O.V."/>
            <person name="Tanner A.C."/>
            <person name="Dewhirst F.E."/>
            <person name="Haas B."/>
            <person name="Nusbaum C."/>
            <person name="Birren B."/>
        </authorList>
    </citation>
    <scope>NUCLEOTIDE SEQUENCE [LARGE SCALE GENOMIC DNA]</scope>
    <source>
        <strain evidence="3">ATCC 35896 / D40 B5</strain>
    </source>
</reference>
<organism evidence="2 3">
    <name type="scientific">Filifactor alocis (strain ATCC 35896 / CCUG 47790 / D40 B5)</name>
    <name type="common">Fusobacterium alocis</name>
    <dbReference type="NCBI Taxonomy" id="546269"/>
    <lineage>
        <taxon>Bacteria</taxon>
        <taxon>Bacillati</taxon>
        <taxon>Bacillota</taxon>
        <taxon>Clostridia</taxon>
        <taxon>Peptostreptococcales</taxon>
        <taxon>Filifactoraceae</taxon>
        <taxon>Filifactor</taxon>
    </lineage>
</organism>
<dbReference type="KEGG" id="faa:HMPREF0389_01434"/>